<keyword evidence="1" id="KW-0808">Transferase</keyword>
<name>A0A1B1MFU7_STRLN</name>
<keyword evidence="1" id="KW-0489">Methyltransferase</keyword>
<dbReference type="EMBL" id="CP016438">
    <property type="protein sequence ID" value="ANS67488.1"/>
    <property type="molecule type" value="Genomic_DNA"/>
</dbReference>
<dbReference type="GO" id="GO:0008168">
    <property type="term" value="F:methyltransferase activity"/>
    <property type="evidence" value="ECO:0007669"/>
    <property type="project" value="UniProtKB-KW"/>
</dbReference>
<sequence>MRIPQLEEANARMLAHAPSVRPVATGDIIRTHRKKFPYRGFAEIDSPHCPPFVMFCVNDDAVALDALWNGRFGYEPGSLATWARLAARGGTIADVGAHVGYFSLIAALAAPKATVHAFEPVDQVHARLSVNVRSNGVQNVRLHQAGVSDEPGWADISVRFAGNLLSTGSTLEGAAADAELKRIRLLTLDDVFAETRLDLVKIDVEGHEMSVLRGARQVLKRDRPAVLLEALVGAPLDPLLAEFEPLGYDAHWVTEHDGTLVPSSASRPPKTRNLLFTPHG</sequence>
<gene>
    <name evidence="1" type="ORF">SLINC_5264</name>
</gene>
<dbReference type="KEGG" id="sls:SLINC_5264"/>
<dbReference type="Proteomes" id="UP000092598">
    <property type="component" value="Chromosome"/>
</dbReference>
<dbReference type="SUPFAM" id="SSF53335">
    <property type="entry name" value="S-adenosyl-L-methionine-dependent methyltransferases"/>
    <property type="match status" value="1"/>
</dbReference>
<dbReference type="InterPro" id="IPR029063">
    <property type="entry name" value="SAM-dependent_MTases_sf"/>
</dbReference>
<dbReference type="AlphaFoldDB" id="A0A1B1MFU7"/>
<accession>A0A1B1MFU7</accession>
<dbReference type="OrthoDB" id="3338469at2"/>
<protein>
    <submittedName>
        <fullName evidence="1">Methyltransferase FkbM</fullName>
    </submittedName>
</protein>
<evidence type="ECO:0000313" key="1">
    <source>
        <dbReference type="EMBL" id="ANS67488.1"/>
    </source>
</evidence>
<dbReference type="InterPro" id="IPR052514">
    <property type="entry name" value="SAM-dependent_MTase"/>
</dbReference>
<dbReference type="STRING" id="1915.SLINC_5264"/>
<reference evidence="1 2" key="1">
    <citation type="submission" date="2016-07" db="EMBL/GenBank/DDBJ databases">
        <title>Enhancement of antibiotic productionsby engineered nitrateutilization in actinobacteria.</title>
        <authorList>
            <person name="Meng S.C."/>
        </authorList>
    </citation>
    <scope>NUCLEOTIDE SEQUENCE [LARGE SCALE GENOMIC DNA]</scope>
    <source>
        <strain evidence="1 2">NRRL 2936</strain>
    </source>
</reference>
<dbReference type="Pfam" id="PF05050">
    <property type="entry name" value="Methyltransf_21"/>
    <property type="match status" value="1"/>
</dbReference>
<dbReference type="GO" id="GO:0032259">
    <property type="term" value="P:methylation"/>
    <property type="evidence" value="ECO:0007669"/>
    <property type="project" value="UniProtKB-KW"/>
</dbReference>
<dbReference type="PANTHER" id="PTHR34203">
    <property type="entry name" value="METHYLTRANSFERASE, FKBM FAMILY PROTEIN"/>
    <property type="match status" value="1"/>
</dbReference>
<evidence type="ECO:0000313" key="2">
    <source>
        <dbReference type="Proteomes" id="UP000092598"/>
    </source>
</evidence>
<dbReference type="PANTHER" id="PTHR34203:SF15">
    <property type="entry name" value="SLL1173 PROTEIN"/>
    <property type="match status" value="1"/>
</dbReference>
<dbReference type="PATRIC" id="fig|1915.4.peg.5837"/>
<proteinExistence type="predicted"/>
<dbReference type="InterPro" id="IPR006342">
    <property type="entry name" value="FkbM_mtfrase"/>
</dbReference>
<dbReference type="NCBIfam" id="TIGR01444">
    <property type="entry name" value="fkbM_fam"/>
    <property type="match status" value="1"/>
</dbReference>
<keyword evidence="2" id="KW-1185">Reference proteome</keyword>
<organism evidence="1 2">
    <name type="scientific">Streptomyces lincolnensis</name>
    <dbReference type="NCBI Taxonomy" id="1915"/>
    <lineage>
        <taxon>Bacteria</taxon>
        <taxon>Bacillati</taxon>
        <taxon>Actinomycetota</taxon>
        <taxon>Actinomycetes</taxon>
        <taxon>Kitasatosporales</taxon>
        <taxon>Streptomycetaceae</taxon>
        <taxon>Streptomyces</taxon>
    </lineage>
</organism>
<dbReference type="Gene3D" id="3.40.50.150">
    <property type="entry name" value="Vaccinia Virus protein VP39"/>
    <property type="match status" value="1"/>
</dbReference>